<dbReference type="Proteomes" id="UP001145742">
    <property type="component" value="Unassembled WGS sequence"/>
</dbReference>
<evidence type="ECO:0000256" key="2">
    <source>
        <dbReference type="PROSITE-ProRule" id="PRU00267"/>
    </source>
</evidence>
<evidence type="ECO:0000313" key="4">
    <source>
        <dbReference type="EMBL" id="KAJ7427951.1"/>
    </source>
</evidence>
<protein>
    <recommendedName>
        <fullName evidence="3">HMG box domain-containing protein</fullName>
    </recommendedName>
</protein>
<accession>A0ABQ9DZ77</accession>
<keyword evidence="2" id="KW-0539">Nucleus</keyword>
<comment type="caution">
    <text evidence="4">The sequence shown here is derived from an EMBL/GenBank/DDBJ whole genome shotgun (WGS) entry which is preliminary data.</text>
</comment>
<organism evidence="4 5">
    <name type="scientific">Willisornis vidua</name>
    <name type="common">Xingu scale-backed antbird</name>
    <dbReference type="NCBI Taxonomy" id="1566151"/>
    <lineage>
        <taxon>Eukaryota</taxon>
        <taxon>Metazoa</taxon>
        <taxon>Chordata</taxon>
        <taxon>Craniata</taxon>
        <taxon>Vertebrata</taxon>
        <taxon>Euteleostomi</taxon>
        <taxon>Archelosauria</taxon>
        <taxon>Archosauria</taxon>
        <taxon>Dinosauria</taxon>
        <taxon>Saurischia</taxon>
        <taxon>Theropoda</taxon>
        <taxon>Coelurosauria</taxon>
        <taxon>Aves</taxon>
        <taxon>Neognathae</taxon>
        <taxon>Neoaves</taxon>
        <taxon>Telluraves</taxon>
        <taxon>Australaves</taxon>
        <taxon>Passeriformes</taxon>
        <taxon>Thamnophilidae</taxon>
        <taxon>Willisornis</taxon>
    </lineage>
</organism>
<dbReference type="Gene3D" id="1.10.30.10">
    <property type="entry name" value="High mobility group box domain"/>
    <property type="match status" value="1"/>
</dbReference>
<evidence type="ECO:0000256" key="1">
    <source>
        <dbReference type="ARBA" id="ARBA00023125"/>
    </source>
</evidence>
<keyword evidence="5" id="KW-1185">Reference proteome</keyword>
<sequence length="159" mass="18277">MARQGGRRGGKALSTQLLFRISILRAGPGGRPMAVARPMRRGKACFAPRRGTKSVRFSGRSRPLPAFFLFMAQHRKELQSAHPNWTVVQMAKRLGKMWHKLPRKEKERYMEQAERLKGQRGAYRGRVRRVPARPLNKKNLVVCFTTKAASLRNFLMSYL</sequence>
<name>A0ABQ9DZ77_9PASS</name>
<dbReference type="PANTHER" id="PTHR48112:SF22">
    <property type="entry name" value="MITOCHONDRIAL TRANSCRIPTION FACTOR A, ISOFORM B"/>
    <property type="match status" value="1"/>
</dbReference>
<evidence type="ECO:0000313" key="5">
    <source>
        <dbReference type="Proteomes" id="UP001145742"/>
    </source>
</evidence>
<dbReference type="Pfam" id="PF00505">
    <property type="entry name" value="HMG_box"/>
    <property type="match status" value="1"/>
</dbReference>
<dbReference type="PROSITE" id="PS50118">
    <property type="entry name" value="HMG_BOX_2"/>
    <property type="match status" value="1"/>
</dbReference>
<dbReference type="SUPFAM" id="SSF47095">
    <property type="entry name" value="HMG-box"/>
    <property type="match status" value="1"/>
</dbReference>
<dbReference type="InterPro" id="IPR050342">
    <property type="entry name" value="HMGB"/>
</dbReference>
<gene>
    <name evidence="4" type="ORF">WISP_02543</name>
</gene>
<keyword evidence="1 2" id="KW-0238">DNA-binding</keyword>
<dbReference type="PANTHER" id="PTHR48112">
    <property type="entry name" value="HIGH MOBILITY GROUP PROTEIN DSP1"/>
    <property type="match status" value="1"/>
</dbReference>
<dbReference type="InterPro" id="IPR036910">
    <property type="entry name" value="HMG_box_dom_sf"/>
</dbReference>
<feature type="domain" description="HMG box" evidence="3">
    <location>
        <begin position="60"/>
        <end position="117"/>
    </location>
</feature>
<dbReference type="InterPro" id="IPR009071">
    <property type="entry name" value="HMG_box_dom"/>
</dbReference>
<proteinExistence type="predicted"/>
<feature type="DNA-binding region" description="HMG box" evidence="2">
    <location>
        <begin position="60"/>
        <end position="117"/>
    </location>
</feature>
<dbReference type="EMBL" id="WHWB01031778">
    <property type="protein sequence ID" value="KAJ7427951.1"/>
    <property type="molecule type" value="Genomic_DNA"/>
</dbReference>
<reference evidence="4" key="1">
    <citation type="submission" date="2019-10" db="EMBL/GenBank/DDBJ databases">
        <authorList>
            <person name="Soares A.E.R."/>
            <person name="Aleixo A."/>
            <person name="Schneider P."/>
            <person name="Miyaki C.Y."/>
            <person name="Schneider M.P."/>
            <person name="Mello C."/>
            <person name="Vasconcelos A.T.R."/>
        </authorList>
    </citation>
    <scope>NUCLEOTIDE SEQUENCE</scope>
    <source>
        <tissue evidence="4">Muscle</tissue>
    </source>
</reference>
<evidence type="ECO:0000259" key="3">
    <source>
        <dbReference type="PROSITE" id="PS50118"/>
    </source>
</evidence>
<dbReference type="SMART" id="SM00398">
    <property type="entry name" value="HMG"/>
    <property type="match status" value="1"/>
</dbReference>